<dbReference type="AlphaFoldDB" id="A0A0K6IX11"/>
<dbReference type="CDD" id="cd22923">
    <property type="entry name" value="HFD_Aq328-like_rpt2"/>
    <property type="match status" value="1"/>
</dbReference>
<reference evidence="2" key="1">
    <citation type="submission" date="2015-08" db="EMBL/GenBank/DDBJ databases">
        <authorList>
            <person name="Babu N.S."/>
            <person name="Beckwith C.J."/>
            <person name="Beseler K.G."/>
            <person name="Brison A."/>
            <person name="Carone J.V."/>
            <person name="Caskin T.P."/>
            <person name="Diamond M."/>
            <person name="Durham M.E."/>
            <person name="Foxe J.M."/>
            <person name="Go M."/>
            <person name="Henderson B.A."/>
            <person name="Jones I.B."/>
            <person name="McGettigan J.A."/>
            <person name="Micheletti S.J."/>
            <person name="Nasrallah M.E."/>
            <person name="Ortiz D."/>
            <person name="Piller C.R."/>
            <person name="Privatt S.R."/>
            <person name="Schneider S.L."/>
            <person name="Sharp S."/>
            <person name="Smith T.C."/>
            <person name="Stanton J.D."/>
            <person name="Ullery H.E."/>
            <person name="Wilson R.J."/>
            <person name="Serrano M.G."/>
            <person name="Buck G."/>
            <person name="Lee V."/>
            <person name="Wang Y."/>
            <person name="Carvalho R."/>
            <person name="Voegtly L."/>
            <person name="Shi R."/>
            <person name="Duckworth R."/>
            <person name="Johnson A."/>
            <person name="Loviza R."/>
            <person name="Walstead R."/>
            <person name="Shah Z."/>
            <person name="Kiflezghi M."/>
            <person name="Wade K."/>
            <person name="Ball S.L."/>
            <person name="Bradley K.W."/>
            <person name="Asai D.J."/>
            <person name="Bowman C.A."/>
            <person name="Russell D.A."/>
            <person name="Pope W.H."/>
            <person name="Jacobs-Sera D."/>
            <person name="Hendrix R.W."/>
            <person name="Hatfull G.F."/>
        </authorList>
    </citation>
    <scope>NUCLEOTIDE SEQUENCE [LARGE SCALE GENOMIC DNA]</scope>
    <source>
        <strain evidence="2">JCM 19170</strain>
    </source>
</reference>
<evidence type="ECO:0000313" key="2">
    <source>
        <dbReference type="Proteomes" id="UP000182108"/>
    </source>
</evidence>
<dbReference type="Pfam" id="PF09123">
    <property type="entry name" value="DUF1931"/>
    <property type="match status" value="1"/>
</dbReference>
<keyword evidence="2" id="KW-1185">Reference proteome</keyword>
<evidence type="ECO:0000313" key="1">
    <source>
        <dbReference type="EMBL" id="CUB07574.1"/>
    </source>
</evidence>
<proteinExistence type="predicted"/>
<dbReference type="GO" id="GO:0046982">
    <property type="term" value="F:protein heterodimerization activity"/>
    <property type="evidence" value="ECO:0007669"/>
    <property type="project" value="InterPro"/>
</dbReference>
<accession>A0A0K6IX11</accession>
<dbReference type="Proteomes" id="UP000182108">
    <property type="component" value="Unassembled WGS sequence"/>
</dbReference>
<gene>
    <name evidence="1" type="ORF">Ga0061068_1093</name>
</gene>
<dbReference type="CDD" id="cd22922">
    <property type="entry name" value="HFD_Aq328-like_rpt1"/>
    <property type="match status" value="1"/>
</dbReference>
<organism evidence="1 2">
    <name type="scientific">Tepidiphilus thermophilus</name>
    <dbReference type="NCBI Taxonomy" id="876478"/>
    <lineage>
        <taxon>Bacteria</taxon>
        <taxon>Pseudomonadati</taxon>
        <taxon>Pseudomonadota</taxon>
        <taxon>Hydrogenophilia</taxon>
        <taxon>Hydrogenophilales</taxon>
        <taxon>Hydrogenophilaceae</taxon>
        <taxon>Tepidiphilus</taxon>
    </lineage>
</organism>
<dbReference type="InterPro" id="IPR015207">
    <property type="entry name" value="DUF1931"/>
</dbReference>
<sequence length="150" mass="17362">MSDIMAVSRFERLFRRTAGLDVDKNDLRRLTEFLDQKLYDLLLVSQAAAKSNGRDVIRPWDLPLTKGLQESMHAFRELDEELELAPILEQLAKLPQLDLEYDEEVRAMLPQIVGGLTVALAWTFRTLDPDVKNPDTTHWDRAIEIFNRLL</sequence>
<evidence type="ECO:0008006" key="3">
    <source>
        <dbReference type="Google" id="ProtNLM"/>
    </source>
</evidence>
<dbReference type="RefSeq" id="WP_055423857.1">
    <property type="nucleotide sequence ID" value="NZ_CYHH01000009.1"/>
</dbReference>
<name>A0A0K6IX11_9PROT</name>
<dbReference type="InterPro" id="IPR009072">
    <property type="entry name" value="Histone-fold"/>
</dbReference>
<dbReference type="EMBL" id="CYHH01000009">
    <property type="protein sequence ID" value="CUB07574.1"/>
    <property type="molecule type" value="Genomic_DNA"/>
</dbReference>
<dbReference type="SUPFAM" id="SSF47113">
    <property type="entry name" value="Histone-fold"/>
    <property type="match status" value="1"/>
</dbReference>
<dbReference type="OrthoDB" id="14134at2"/>
<dbReference type="Gene3D" id="1.10.20.10">
    <property type="entry name" value="Histone, subunit A"/>
    <property type="match status" value="1"/>
</dbReference>
<protein>
    <recommendedName>
        <fullName evidence="3">DUF1931 family protein</fullName>
    </recommendedName>
</protein>